<dbReference type="AlphaFoldDB" id="A0AAW0X2B0"/>
<keyword evidence="1" id="KW-0812">Transmembrane</keyword>
<feature type="chain" id="PRO_5043912055" evidence="2">
    <location>
        <begin position="33"/>
        <end position="331"/>
    </location>
</feature>
<feature type="non-terminal residue" evidence="3">
    <location>
        <position position="1"/>
    </location>
</feature>
<keyword evidence="1" id="KW-0472">Membrane</keyword>
<comment type="caution">
    <text evidence="3">The sequence shown here is derived from an EMBL/GenBank/DDBJ whole genome shotgun (WGS) entry which is preliminary data.</text>
</comment>
<name>A0AAW0X2B0_CHEQU</name>
<evidence type="ECO:0000256" key="2">
    <source>
        <dbReference type="SAM" id="SignalP"/>
    </source>
</evidence>
<dbReference type="EMBL" id="JARKIK010000052">
    <property type="protein sequence ID" value="KAK8733810.1"/>
    <property type="molecule type" value="Genomic_DNA"/>
</dbReference>
<evidence type="ECO:0000313" key="3">
    <source>
        <dbReference type="EMBL" id="KAK8733810.1"/>
    </source>
</evidence>
<feature type="transmembrane region" description="Helical" evidence="1">
    <location>
        <begin position="300"/>
        <end position="321"/>
    </location>
</feature>
<keyword evidence="4" id="KW-1185">Reference proteome</keyword>
<proteinExistence type="predicted"/>
<gene>
    <name evidence="3" type="ORF">OTU49_006182</name>
</gene>
<accession>A0AAW0X2B0</accession>
<feature type="signal peptide" evidence="2">
    <location>
        <begin position="1"/>
        <end position="32"/>
    </location>
</feature>
<dbReference type="Proteomes" id="UP001445076">
    <property type="component" value="Unassembled WGS sequence"/>
</dbReference>
<keyword evidence="2" id="KW-0732">Signal</keyword>
<organism evidence="3 4">
    <name type="scientific">Cherax quadricarinatus</name>
    <name type="common">Australian red claw crayfish</name>
    <dbReference type="NCBI Taxonomy" id="27406"/>
    <lineage>
        <taxon>Eukaryota</taxon>
        <taxon>Metazoa</taxon>
        <taxon>Ecdysozoa</taxon>
        <taxon>Arthropoda</taxon>
        <taxon>Crustacea</taxon>
        <taxon>Multicrustacea</taxon>
        <taxon>Malacostraca</taxon>
        <taxon>Eumalacostraca</taxon>
        <taxon>Eucarida</taxon>
        <taxon>Decapoda</taxon>
        <taxon>Pleocyemata</taxon>
        <taxon>Astacidea</taxon>
        <taxon>Parastacoidea</taxon>
        <taxon>Parastacidae</taxon>
        <taxon>Cherax</taxon>
    </lineage>
</organism>
<keyword evidence="1" id="KW-1133">Transmembrane helix</keyword>
<protein>
    <submittedName>
        <fullName evidence="3">Uncharacterized protein</fullName>
    </submittedName>
</protein>
<reference evidence="3 4" key="1">
    <citation type="journal article" date="2024" name="BMC Genomics">
        <title>Genome assembly of redclaw crayfish (Cherax quadricarinatus) provides insights into its immune adaptation and hypoxia tolerance.</title>
        <authorList>
            <person name="Liu Z."/>
            <person name="Zheng J."/>
            <person name="Li H."/>
            <person name="Fang K."/>
            <person name="Wang S."/>
            <person name="He J."/>
            <person name="Zhou D."/>
            <person name="Weng S."/>
            <person name="Chi M."/>
            <person name="Gu Z."/>
            <person name="He J."/>
            <person name="Li F."/>
            <person name="Wang M."/>
        </authorList>
    </citation>
    <scope>NUCLEOTIDE SEQUENCE [LARGE SCALE GENOMIC DNA]</scope>
    <source>
        <strain evidence="3">ZL_2023a</strain>
    </source>
</reference>
<evidence type="ECO:0000256" key="1">
    <source>
        <dbReference type="SAM" id="Phobius"/>
    </source>
</evidence>
<sequence length="331" mass="36642">FTMHYPRNTIIITAATLLVLVVFPGVPKSVNGNEGLSSHDEYFDGDPIYCRRMKFMIACDYKWEKQQVSLTGGPAGEEVTQIMLKHVNHLILNISKCYDVSLTHIAEAKVEYQPNTVCTRMKASLTNVTLDFLGDPVINLYVYNSTVRKMFLKSVNEQLTIINSSIKVLKVGDVCGDVFVKVHDTRITHFESLHIRESAKLLLSECVIDEIPAGSLVLSSSGNTLSKVRFPATHDLPKSTLVLDPGANVNLQEVSGQVLVSCSVCSTPPTILPQAPHDHLHTSTSPATLRNQKEECYCSYLLPSAAVFLTIIISLICYIIILKKNLVKSHK</sequence>
<evidence type="ECO:0000313" key="4">
    <source>
        <dbReference type="Proteomes" id="UP001445076"/>
    </source>
</evidence>